<gene>
    <name evidence="9" type="ORF">TA05915</name>
</gene>
<keyword evidence="10" id="KW-1185">Reference proteome</keyword>
<comment type="cofactor">
    <cofactor evidence="1">
        <name>FMN</name>
        <dbReference type="ChEBI" id="CHEBI:58210"/>
    </cofactor>
</comment>
<comment type="cofactor">
    <cofactor evidence="2">
        <name>FAD</name>
        <dbReference type="ChEBI" id="CHEBI:57692"/>
    </cofactor>
</comment>
<evidence type="ECO:0000313" key="10">
    <source>
        <dbReference type="Proteomes" id="UP000001950"/>
    </source>
</evidence>
<dbReference type="AlphaFoldDB" id="Q4UI24"/>
<dbReference type="RefSeq" id="XP_953942.1">
    <property type="nucleotide sequence ID" value="XM_948849.1"/>
</dbReference>
<accession>Q4UI24</accession>
<feature type="domain" description="Flavodoxin-like" evidence="8">
    <location>
        <begin position="4"/>
        <end position="159"/>
    </location>
</feature>
<dbReference type="SUPFAM" id="SSF52218">
    <property type="entry name" value="Flavoproteins"/>
    <property type="match status" value="1"/>
</dbReference>
<keyword evidence="7" id="KW-0560">Oxidoreductase</keyword>
<protein>
    <submittedName>
        <fullName evidence="9">Oxidoreductase, putative</fullName>
    </submittedName>
</protein>
<dbReference type="Gene3D" id="1.20.990.10">
    <property type="entry name" value="NADPH-cytochrome p450 Reductase, Chain A, domain 3"/>
    <property type="match status" value="1"/>
</dbReference>
<evidence type="ECO:0000256" key="4">
    <source>
        <dbReference type="ARBA" id="ARBA00022643"/>
    </source>
</evidence>
<evidence type="ECO:0000259" key="8">
    <source>
        <dbReference type="PROSITE" id="PS50902"/>
    </source>
</evidence>
<evidence type="ECO:0000256" key="3">
    <source>
        <dbReference type="ARBA" id="ARBA00022630"/>
    </source>
</evidence>
<dbReference type="GO" id="GO:0016491">
    <property type="term" value="F:oxidoreductase activity"/>
    <property type="evidence" value="ECO:0007669"/>
    <property type="project" value="UniProtKB-KW"/>
</dbReference>
<dbReference type="InterPro" id="IPR017938">
    <property type="entry name" value="Riboflavin_synthase-like_b-brl"/>
</dbReference>
<dbReference type="Gene3D" id="3.40.50.360">
    <property type="match status" value="1"/>
</dbReference>
<reference evidence="9 10" key="1">
    <citation type="journal article" date="2005" name="Science">
        <title>Genome of the host-cell transforming parasite Theileria annulata compared with T. parva.</title>
        <authorList>
            <person name="Pain A."/>
            <person name="Renauld H."/>
            <person name="Berriman M."/>
            <person name="Murphy L."/>
            <person name="Yeats C.A."/>
            <person name="Weir W."/>
            <person name="Kerhornou A."/>
            <person name="Aslett M."/>
            <person name="Bishop R."/>
            <person name="Bouchier C."/>
            <person name="Cochet M."/>
            <person name="Coulson R.M.R."/>
            <person name="Cronin A."/>
            <person name="de Villiers E.P."/>
            <person name="Fraser A."/>
            <person name="Fosker N."/>
            <person name="Gardner M."/>
            <person name="Goble A."/>
            <person name="Griffiths-Jones S."/>
            <person name="Harris D.E."/>
            <person name="Katzer F."/>
            <person name="Larke N."/>
            <person name="Lord A."/>
            <person name="Maser P."/>
            <person name="McKellar S."/>
            <person name="Mooney P."/>
            <person name="Morton F."/>
            <person name="Nene V."/>
            <person name="O'Neil S."/>
            <person name="Price C."/>
            <person name="Quail M.A."/>
            <person name="Rabbinowitsch E."/>
            <person name="Rawlings N.D."/>
            <person name="Rutter S."/>
            <person name="Saunders D."/>
            <person name="Seeger K."/>
            <person name="Shah T."/>
            <person name="Squares R."/>
            <person name="Squares S."/>
            <person name="Tivey A."/>
            <person name="Walker A.R."/>
            <person name="Woodward J."/>
            <person name="Dobbelaere D.A.E."/>
            <person name="Langsley G."/>
            <person name="Rajandream M.A."/>
            <person name="McKeever D."/>
            <person name="Shiels B."/>
            <person name="Tait A."/>
            <person name="Barrell B.G."/>
            <person name="Hall N."/>
        </authorList>
    </citation>
    <scope>NUCLEOTIDE SEQUENCE [LARGE SCALE GENOMIC DNA]</scope>
    <source>
        <strain evidence="10">Ankara</strain>
    </source>
</reference>
<dbReference type="InterPro" id="IPR003097">
    <property type="entry name" value="CysJ-like_FAD-binding"/>
</dbReference>
<dbReference type="PANTHER" id="PTHR19384:SF10">
    <property type="entry name" value="NADPH-DEPENDENT DIFLAVIN OXIDOREDUCTASE 1"/>
    <property type="match status" value="1"/>
</dbReference>
<dbReference type="InterPro" id="IPR023173">
    <property type="entry name" value="NADPH_Cyt_P450_Rdtase_alpha"/>
</dbReference>
<evidence type="ECO:0000256" key="5">
    <source>
        <dbReference type="ARBA" id="ARBA00022827"/>
    </source>
</evidence>
<dbReference type="OMA" id="RSYYDIF"/>
<dbReference type="GO" id="GO:0010181">
    <property type="term" value="F:FMN binding"/>
    <property type="evidence" value="ECO:0007669"/>
    <property type="project" value="InterPro"/>
</dbReference>
<dbReference type="PANTHER" id="PTHR19384">
    <property type="entry name" value="NITRIC OXIDE SYNTHASE-RELATED"/>
    <property type="match status" value="1"/>
</dbReference>
<dbReference type="Pfam" id="PF00667">
    <property type="entry name" value="FAD_binding_1"/>
    <property type="match status" value="1"/>
</dbReference>
<dbReference type="PROSITE" id="PS50902">
    <property type="entry name" value="FLAVODOXIN_LIKE"/>
    <property type="match status" value="1"/>
</dbReference>
<dbReference type="GeneID" id="3864286"/>
<dbReference type="InterPro" id="IPR008254">
    <property type="entry name" value="Flavodoxin/NO_synth"/>
</dbReference>
<keyword evidence="4" id="KW-0288">FMN</keyword>
<sequence length="715" mass="82290">MSRCCIVYGSETGNTEVASFSTYLYFRRNGVPVEIHLADFVAPKFLSSFEYVLFFVPTCAFGEFPHNFESFINSLINIEGKLDSAKRNVRENKGYLEKLKYTIFGLGDSRYPLYNFAARRLQSLLKSLGAAEFFPLAFGDEQHPLGYSGELIPWRNDLLNYFTENMVVNNFSEEDCFEKYNLPFTITFSESISQSTSLSHTIAGADLATNNTLNDYNIVDINCLDTKNKSSNNVDSLSINPKIALGDNKSDYKTGRVVCNKIITSESHFSNVRTIVIETESPVYKTGDVFCCLPTDNTVGNMLKTINLNPNMILKISYNPNFNSSKFTIQTVLSVHNEHKLRIVSKIFGNPIRIIPENSGFGSGSISSRKIEFDKFITMEELFSKYLCLRNICTPFQMHFMSMYTNNKLHKEKLQEMAGDTIEGCLEYYRYCWLEKRSFYDVLYDFPSVKLPLEILINICNPYYSRLYSISSSEVDFVNKFLYTIPRYPKSFNYFSLKQFLDHKYNRSNRIELCVGSVKYVTPYKRRLEGLNSAYFSNLMAEDKVDFLIYKPLFSKLISNVEVPVLFIATGTGITVIKPFIQFRAFKLKEIWKNYGYVTNVKDLAFIGFRRPNQDHLYTDFHMYRSWCRFIFVYSRASKTKFYVQDSIRLNSSIVYPVLRDGLVLIGGKSHPMPSQVLEALSFVLEKEAGFGSDAAKRFIDDSIKENKIIIDSWG</sequence>
<dbReference type="Gene3D" id="3.40.50.80">
    <property type="entry name" value="Nucleotide-binding domain of ferredoxin-NADP reductase (FNR) module"/>
    <property type="match status" value="1"/>
</dbReference>
<dbReference type="KEGG" id="tan:TA05915"/>
<dbReference type="InterPro" id="IPR029039">
    <property type="entry name" value="Flavoprotein-like_sf"/>
</dbReference>
<keyword evidence="5" id="KW-0274">FAD</keyword>
<dbReference type="VEuPathDB" id="PiroplasmaDB:TA05915"/>
<evidence type="ECO:0000256" key="6">
    <source>
        <dbReference type="ARBA" id="ARBA00022857"/>
    </source>
</evidence>
<organism evidence="9 10">
    <name type="scientific">Theileria annulata</name>
    <dbReference type="NCBI Taxonomy" id="5874"/>
    <lineage>
        <taxon>Eukaryota</taxon>
        <taxon>Sar</taxon>
        <taxon>Alveolata</taxon>
        <taxon>Apicomplexa</taxon>
        <taxon>Aconoidasida</taxon>
        <taxon>Piroplasmida</taxon>
        <taxon>Theileriidae</taxon>
        <taxon>Theileria</taxon>
    </lineage>
</organism>
<keyword evidence="3" id="KW-0285">Flavoprotein</keyword>
<dbReference type="GO" id="GO:0005829">
    <property type="term" value="C:cytosol"/>
    <property type="evidence" value="ECO:0007669"/>
    <property type="project" value="TreeGrafter"/>
</dbReference>
<dbReference type="eggNOG" id="KOG1159">
    <property type="taxonomic scope" value="Eukaryota"/>
</dbReference>
<dbReference type="InterPro" id="IPR001094">
    <property type="entry name" value="Flavdoxin-like"/>
</dbReference>
<dbReference type="Pfam" id="PF00258">
    <property type="entry name" value="Flavodoxin_1"/>
    <property type="match status" value="1"/>
</dbReference>
<dbReference type="Proteomes" id="UP000001950">
    <property type="component" value="Chromosome 1"/>
</dbReference>
<dbReference type="PRINTS" id="PR00369">
    <property type="entry name" value="FLAVODOXIN"/>
</dbReference>
<name>Q4UI24_THEAN</name>
<evidence type="ECO:0000256" key="7">
    <source>
        <dbReference type="ARBA" id="ARBA00023002"/>
    </source>
</evidence>
<dbReference type="SUPFAM" id="SSF52343">
    <property type="entry name" value="Ferredoxin reductase-like, C-terminal NADP-linked domain"/>
    <property type="match status" value="1"/>
</dbReference>
<dbReference type="GO" id="GO:0050660">
    <property type="term" value="F:flavin adenine dinucleotide binding"/>
    <property type="evidence" value="ECO:0007669"/>
    <property type="project" value="TreeGrafter"/>
</dbReference>
<keyword evidence="6" id="KW-0521">NADP</keyword>
<dbReference type="STRING" id="5874.Q4UI24"/>
<dbReference type="InterPro" id="IPR039261">
    <property type="entry name" value="FNR_nucleotide-bd"/>
</dbReference>
<dbReference type="EMBL" id="CR940347">
    <property type="protein sequence ID" value="CAI73265.1"/>
    <property type="molecule type" value="Genomic_DNA"/>
</dbReference>
<proteinExistence type="predicted"/>
<dbReference type="SUPFAM" id="SSF63380">
    <property type="entry name" value="Riboflavin synthase domain-like"/>
    <property type="match status" value="1"/>
</dbReference>
<dbReference type="InParanoid" id="Q4UI24"/>
<dbReference type="OrthoDB" id="1856718at2759"/>
<evidence type="ECO:0000313" key="9">
    <source>
        <dbReference type="EMBL" id="CAI73265.1"/>
    </source>
</evidence>
<evidence type="ECO:0000256" key="1">
    <source>
        <dbReference type="ARBA" id="ARBA00001917"/>
    </source>
</evidence>
<evidence type="ECO:0000256" key="2">
    <source>
        <dbReference type="ARBA" id="ARBA00001974"/>
    </source>
</evidence>